<dbReference type="AlphaFoldDB" id="A0A183K1W4"/>
<evidence type="ECO:0000313" key="1">
    <source>
        <dbReference type="EMBL" id="VDP33523.1"/>
    </source>
</evidence>
<dbReference type="EMBL" id="UZAK01033003">
    <property type="protein sequence ID" value="VDP33523.1"/>
    <property type="molecule type" value="Genomic_DNA"/>
</dbReference>
<name>A0A183K1W4_9TREM</name>
<reference evidence="1 2" key="2">
    <citation type="submission" date="2018-11" db="EMBL/GenBank/DDBJ databases">
        <authorList>
            <consortium name="Pathogen Informatics"/>
        </authorList>
    </citation>
    <scope>NUCLEOTIDE SEQUENCE [LARGE SCALE GENOMIC DNA]</scope>
    <source>
        <strain evidence="1">Dakar</strain>
        <strain evidence="2">Dakar, Senegal</strain>
    </source>
</reference>
<keyword evidence="2" id="KW-1185">Reference proteome</keyword>
<dbReference type="Proteomes" id="UP000279833">
    <property type="component" value="Unassembled WGS sequence"/>
</dbReference>
<organism evidence="3">
    <name type="scientific">Schistosoma curassoni</name>
    <dbReference type="NCBI Taxonomy" id="6186"/>
    <lineage>
        <taxon>Eukaryota</taxon>
        <taxon>Metazoa</taxon>
        <taxon>Spiralia</taxon>
        <taxon>Lophotrochozoa</taxon>
        <taxon>Platyhelminthes</taxon>
        <taxon>Trematoda</taxon>
        <taxon>Digenea</taxon>
        <taxon>Strigeidida</taxon>
        <taxon>Schistosomatoidea</taxon>
        <taxon>Schistosomatidae</taxon>
        <taxon>Schistosoma</taxon>
    </lineage>
</organism>
<evidence type="ECO:0000313" key="2">
    <source>
        <dbReference type="Proteomes" id="UP000279833"/>
    </source>
</evidence>
<proteinExistence type="predicted"/>
<reference evidence="3" key="1">
    <citation type="submission" date="2016-06" db="UniProtKB">
        <authorList>
            <consortium name="WormBaseParasite"/>
        </authorList>
    </citation>
    <scope>IDENTIFICATION</scope>
</reference>
<dbReference type="WBParaSite" id="SCUD_0000897701-mRNA-1">
    <property type="protein sequence ID" value="SCUD_0000897701-mRNA-1"/>
    <property type="gene ID" value="SCUD_0000897701"/>
</dbReference>
<accession>A0A183K1W4</accession>
<protein>
    <submittedName>
        <fullName evidence="3">Secreted protein</fullName>
    </submittedName>
</protein>
<sequence length="78" mass="8802">MFGSSQQETLDLGFVLFGTGQQSVSVILRELMLSDRFDHVSPSFTVRDITIELSGRDRPLVGLIQFTIIFINCHFNIP</sequence>
<gene>
    <name evidence="1" type="ORF">SCUD_LOCUS8977</name>
</gene>
<evidence type="ECO:0000313" key="3">
    <source>
        <dbReference type="WBParaSite" id="SCUD_0000897701-mRNA-1"/>
    </source>
</evidence>